<protein>
    <submittedName>
        <fullName evidence="2">Uncharacterized protein</fullName>
    </submittedName>
</protein>
<organism evidence="2 3">
    <name type="scientific">Porphyra umbilicalis</name>
    <name type="common">Purple laver</name>
    <name type="synonym">Red alga</name>
    <dbReference type="NCBI Taxonomy" id="2786"/>
    <lineage>
        <taxon>Eukaryota</taxon>
        <taxon>Rhodophyta</taxon>
        <taxon>Bangiophyceae</taxon>
        <taxon>Bangiales</taxon>
        <taxon>Bangiaceae</taxon>
        <taxon>Porphyra</taxon>
    </lineage>
</organism>
<feature type="region of interest" description="Disordered" evidence="1">
    <location>
        <begin position="103"/>
        <end position="168"/>
    </location>
</feature>
<dbReference type="EMBL" id="KV918787">
    <property type="protein sequence ID" value="OSX79704.1"/>
    <property type="molecule type" value="Genomic_DNA"/>
</dbReference>
<evidence type="ECO:0000313" key="3">
    <source>
        <dbReference type="Proteomes" id="UP000218209"/>
    </source>
</evidence>
<evidence type="ECO:0000313" key="2">
    <source>
        <dbReference type="EMBL" id="OSX79704.1"/>
    </source>
</evidence>
<sequence>MFRRASRATAPDEDEYEEVEWPPPDMDVGAASVPRGTGSGCVQNVRRDLPCDVAPDAEGPVRDGDGAMSHPALVLGGGAADDDTVAQDEASYVQDVANAVASMAGDSSSSSTDDSTSDISSSSSRHVSPSETRTDGDEALLSADGLRRPALDDHGGAQSRHRSAPTKRSPFSRLEQLFSYLLLRGQTTVTEAAYDIVRTFHNGRLAATVGPTWRSLSLPSSYTVRNKIAPAVRASFGLPVQNVVVQVDAEAEPVPIEVILPSDHVKRDFQWRATYELFNLAGTRSGEERRWHPEFVDSRFCRDRAEVLGSRGELQAFVVDGVPLRSGDVVDISLAGGDLVSGLTIGAGASAGRGAGVRPDASVHAGDFTFPCSKNGTLVGILNARHWMPIKHGPISWHVRGEPTRKVDGVKLVRSPSRPTRATEMDGDGFSGREYVGEDGMPTFVLLLAFFLDDFVCRMGRSASVGGVYILYLSWLFRHRASRHAVRPTGLAAPEVDSDLFLEAISNDLVEGATAGWVVKDPDGRDVRVFADVALFIGDYKQVSKTTHLMGHTANAPCPLCSSTKPRNEGSFYAGKQSSREVALVRTTERTLAVVGAVQDVLRGANAEEEDRISVDSSSNDST</sequence>
<dbReference type="AlphaFoldDB" id="A0A1X6PFS8"/>
<dbReference type="Proteomes" id="UP000218209">
    <property type="component" value="Unassembled WGS sequence"/>
</dbReference>
<reference evidence="2 3" key="1">
    <citation type="submission" date="2017-03" db="EMBL/GenBank/DDBJ databases">
        <title>WGS assembly of Porphyra umbilicalis.</title>
        <authorList>
            <person name="Brawley S.H."/>
            <person name="Blouin N.A."/>
            <person name="Ficko-Blean E."/>
            <person name="Wheeler G.L."/>
            <person name="Lohr M."/>
            <person name="Goodson H.V."/>
            <person name="Jenkins J.W."/>
            <person name="Blaby-Haas C.E."/>
            <person name="Helliwell K.E."/>
            <person name="Chan C."/>
            <person name="Marriage T."/>
            <person name="Bhattacharya D."/>
            <person name="Klein A.S."/>
            <person name="Badis Y."/>
            <person name="Brodie J."/>
            <person name="Cao Y."/>
            <person name="Collen J."/>
            <person name="Dittami S.M."/>
            <person name="Gachon C.M."/>
            <person name="Green B.R."/>
            <person name="Karpowicz S."/>
            <person name="Kim J.W."/>
            <person name="Kudahl U."/>
            <person name="Lin S."/>
            <person name="Michel G."/>
            <person name="Mittag M."/>
            <person name="Olson B.J."/>
            <person name="Pangilinan J."/>
            <person name="Peng Y."/>
            <person name="Qiu H."/>
            <person name="Shu S."/>
            <person name="Singer J.T."/>
            <person name="Smith A.G."/>
            <person name="Sprecher B.N."/>
            <person name="Wagner V."/>
            <person name="Wang W."/>
            <person name="Wang Z.-Y."/>
            <person name="Yan J."/>
            <person name="Yarish C."/>
            <person name="Zoeuner-Riek S."/>
            <person name="Zhuang Y."/>
            <person name="Zou Y."/>
            <person name="Lindquist E.A."/>
            <person name="Grimwood J."/>
            <person name="Barry K."/>
            <person name="Rokhsar D.S."/>
            <person name="Schmutz J."/>
            <person name="Stiller J.W."/>
            <person name="Grossman A.R."/>
            <person name="Prochnik S.E."/>
        </authorList>
    </citation>
    <scope>NUCLEOTIDE SEQUENCE [LARGE SCALE GENOMIC DNA]</scope>
    <source>
        <strain evidence="2">4086291</strain>
    </source>
</reference>
<feature type="compositionally biased region" description="Basic and acidic residues" evidence="1">
    <location>
        <begin position="145"/>
        <end position="155"/>
    </location>
</feature>
<proteinExistence type="predicted"/>
<evidence type="ECO:0000256" key="1">
    <source>
        <dbReference type="SAM" id="MobiDB-lite"/>
    </source>
</evidence>
<name>A0A1X6PFS8_PORUM</name>
<keyword evidence="3" id="KW-1185">Reference proteome</keyword>
<feature type="compositionally biased region" description="Acidic residues" evidence="1">
    <location>
        <begin position="11"/>
        <end position="20"/>
    </location>
</feature>
<feature type="region of interest" description="Disordered" evidence="1">
    <location>
        <begin position="1"/>
        <end position="75"/>
    </location>
</feature>
<feature type="compositionally biased region" description="Low complexity" evidence="1">
    <location>
        <begin position="106"/>
        <end position="124"/>
    </location>
</feature>
<gene>
    <name evidence="2" type="ORF">BU14_0072s0062</name>
</gene>
<accession>A0A1X6PFS8</accession>